<dbReference type="InterPro" id="IPR006094">
    <property type="entry name" value="Oxid_FAD_bind_N"/>
</dbReference>
<keyword evidence="4" id="KW-0560">Oxidoreductase</keyword>
<dbReference type="InterPro" id="IPR050416">
    <property type="entry name" value="FAD-linked_Oxidoreductase"/>
</dbReference>
<dbReference type="EMBL" id="JAQQWM010000009">
    <property type="protein sequence ID" value="KAK8045681.1"/>
    <property type="molecule type" value="Genomic_DNA"/>
</dbReference>
<evidence type="ECO:0000256" key="1">
    <source>
        <dbReference type="ARBA" id="ARBA00005466"/>
    </source>
</evidence>
<protein>
    <submittedName>
        <fullName evidence="6">FAD binding domain protein</fullName>
    </submittedName>
</protein>
<dbReference type="PANTHER" id="PTHR42973:SF34">
    <property type="entry name" value="FAD BINDING DOMAIN PROTEIN (AFU_ORTHOLOGUE AFUA_3G02770)"/>
    <property type="match status" value="1"/>
</dbReference>
<dbReference type="SUPFAM" id="SSF56176">
    <property type="entry name" value="FAD-binding/transporter-associated domain-like"/>
    <property type="match status" value="1"/>
</dbReference>
<sequence>MLFRKLAQHGALLASTLPLSQAMFRSPVKLDLELVGRAETATNDHADKSATNPKPCISPQCAKACTTLSTTFQAGQVDSIGVDAYQADQAQYWSRFAEDVQPACFFHPYNKDEVAAAIKLASQDDCRFVVVSGGHTPFKDGSTAEGGITITFSNMKNITASDDRSAVSIEPGNRWYDVYKALEPMSLNVIGGRVAHVGTAGLLLGGGISYFSNRYGWAMDNIINYEVVLASGEIIDVNNTTNPDLYWALRGGGGNFGVVTRFDLNAYEQQPLFWSGDRVVDSTIYNSTILDAVLDWATSGWVDSKSAIEIAFAYVQEYDLWVQESTLTHMDPQPNGGHPAAFDGWYKANVTLRDKEGNIPRPS</sequence>
<evidence type="ECO:0000313" key="7">
    <source>
        <dbReference type="Proteomes" id="UP001446871"/>
    </source>
</evidence>
<dbReference type="Pfam" id="PF01565">
    <property type="entry name" value="FAD_binding_4"/>
    <property type="match status" value="1"/>
</dbReference>
<name>A0ABR1TI94_9PEZI</name>
<evidence type="ECO:0000256" key="2">
    <source>
        <dbReference type="ARBA" id="ARBA00022630"/>
    </source>
</evidence>
<dbReference type="Gene3D" id="3.30.465.10">
    <property type="match status" value="1"/>
</dbReference>
<keyword evidence="3" id="KW-0274">FAD</keyword>
<evidence type="ECO:0000259" key="5">
    <source>
        <dbReference type="PROSITE" id="PS51387"/>
    </source>
</evidence>
<reference evidence="6 7" key="1">
    <citation type="submission" date="2023-01" db="EMBL/GenBank/DDBJ databases">
        <title>Analysis of 21 Apiospora genomes using comparative genomics revels a genus with tremendous synthesis potential of carbohydrate active enzymes and secondary metabolites.</title>
        <authorList>
            <person name="Sorensen T."/>
        </authorList>
    </citation>
    <scope>NUCLEOTIDE SEQUENCE [LARGE SCALE GENOMIC DNA]</scope>
    <source>
        <strain evidence="6 7">CBS 83171</strain>
    </source>
</reference>
<keyword evidence="2" id="KW-0285">Flavoprotein</keyword>
<evidence type="ECO:0000256" key="3">
    <source>
        <dbReference type="ARBA" id="ARBA00022827"/>
    </source>
</evidence>
<dbReference type="PANTHER" id="PTHR42973">
    <property type="entry name" value="BINDING OXIDOREDUCTASE, PUTATIVE (AFU_ORTHOLOGUE AFUA_1G17690)-RELATED"/>
    <property type="match status" value="1"/>
</dbReference>
<organism evidence="6 7">
    <name type="scientific">Apiospora saccharicola</name>
    <dbReference type="NCBI Taxonomy" id="335842"/>
    <lineage>
        <taxon>Eukaryota</taxon>
        <taxon>Fungi</taxon>
        <taxon>Dikarya</taxon>
        <taxon>Ascomycota</taxon>
        <taxon>Pezizomycotina</taxon>
        <taxon>Sordariomycetes</taxon>
        <taxon>Xylariomycetidae</taxon>
        <taxon>Amphisphaeriales</taxon>
        <taxon>Apiosporaceae</taxon>
        <taxon>Apiospora</taxon>
    </lineage>
</organism>
<comment type="caution">
    <text evidence="6">The sequence shown here is derived from an EMBL/GenBank/DDBJ whole genome shotgun (WGS) entry which is preliminary data.</text>
</comment>
<proteinExistence type="inferred from homology"/>
<gene>
    <name evidence="6" type="ORF">PG996_013745</name>
</gene>
<dbReference type="Proteomes" id="UP001446871">
    <property type="component" value="Unassembled WGS sequence"/>
</dbReference>
<dbReference type="InterPro" id="IPR016166">
    <property type="entry name" value="FAD-bd_PCMH"/>
</dbReference>
<comment type="similarity">
    <text evidence="1">Belongs to the oxygen-dependent FAD-linked oxidoreductase family.</text>
</comment>
<evidence type="ECO:0000313" key="6">
    <source>
        <dbReference type="EMBL" id="KAK8045681.1"/>
    </source>
</evidence>
<feature type="domain" description="FAD-binding PCMH-type" evidence="5">
    <location>
        <begin position="98"/>
        <end position="269"/>
    </location>
</feature>
<accession>A0ABR1TI94</accession>
<dbReference type="PROSITE" id="PS51387">
    <property type="entry name" value="FAD_PCMH"/>
    <property type="match status" value="1"/>
</dbReference>
<dbReference type="InterPro" id="IPR016169">
    <property type="entry name" value="FAD-bd_PCMH_sub2"/>
</dbReference>
<keyword evidence="7" id="KW-1185">Reference proteome</keyword>
<evidence type="ECO:0000256" key="4">
    <source>
        <dbReference type="ARBA" id="ARBA00023002"/>
    </source>
</evidence>
<dbReference type="InterPro" id="IPR036318">
    <property type="entry name" value="FAD-bd_PCMH-like_sf"/>
</dbReference>